<feature type="domain" description="SpoVT-AbrB" evidence="2">
    <location>
        <begin position="18"/>
        <end position="61"/>
    </location>
</feature>
<dbReference type="RefSeq" id="WP_200758113.1">
    <property type="nucleotide sequence ID" value="NZ_AP023366.1"/>
</dbReference>
<dbReference type="SUPFAM" id="SSF89447">
    <property type="entry name" value="AbrB/MazE/MraZ-like"/>
    <property type="match status" value="1"/>
</dbReference>
<evidence type="ECO:0000259" key="2">
    <source>
        <dbReference type="PROSITE" id="PS51740"/>
    </source>
</evidence>
<dbReference type="KEGG" id="eff:skT53_27520"/>
<reference evidence="3 4" key="1">
    <citation type="submission" date="2020-08" db="EMBL/GenBank/DDBJ databases">
        <title>Complete Genome Sequence of Effusibacillus dendaii Strain skT53, Isolated from Farmland soil.</title>
        <authorList>
            <person name="Konishi T."/>
            <person name="Kawasaki H."/>
        </authorList>
    </citation>
    <scope>NUCLEOTIDE SEQUENCE [LARGE SCALE GENOMIC DNA]</scope>
    <source>
        <strain evidence="4">skT53</strain>
    </source>
</reference>
<keyword evidence="1" id="KW-0238">DNA-binding</keyword>
<dbReference type="SMART" id="SM00966">
    <property type="entry name" value="SpoVT_AbrB"/>
    <property type="match status" value="1"/>
</dbReference>
<dbReference type="GO" id="GO:0003677">
    <property type="term" value="F:DNA binding"/>
    <property type="evidence" value="ECO:0007669"/>
    <property type="project" value="UniProtKB-UniRule"/>
</dbReference>
<keyword evidence="4" id="KW-1185">Reference proteome</keyword>
<evidence type="ECO:0000256" key="1">
    <source>
        <dbReference type="PROSITE-ProRule" id="PRU01076"/>
    </source>
</evidence>
<dbReference type="InterPro" id="IPR007159">
    <property type="entry name" value="SpoVT-AbrB_dom"/>
</dbReference>
<accession>A0A7I8DCL6</accession>
<evidence type="ECO:0000313" key="3">
    <source>
        <dbReference type="EMBL" id="BCJ87767.1"/>
    </source>
</evidence>
<dbReference type="AlphaFoldDB" id="A0A7I8DCL6"/>
<protein>
    <recommendedName>
        <fullName evidence="2">SpoVT-AbrB domain-containing protein</fullName>
    </recommendedName>
</protein>
<name>A0A7I8DCL6_9BACL</name>
<dbReference type="PROSITE" id="PS51740">
    <property type="entry name" value="SPOVT_ABRB"/>
    <property type="match status" value="1"/>
</dbReference>
<proteinExistence type="predicted"/>
<sequence length="129" mass="14722">MGTQIVKREGIHTMDFETKRISVSAKRQITIPQKFFEKLGIGSEVDCFIRGDELVIRPIRTNEFAEEILKDLVNQGFQGQELVQEFIKMSSKVRPAVVRMIEEADRIAQKTSGTGTEKTREIFGDVMED</sequence>
<dbReference type="EMBL" id="AP023366">
    <property type="protein sequence ID" value="BCJ87767.1"/>
    <property type="molecule type" value="Genomic_DNA"/>
</dbReference>
<gene>
    <name evidence="3" type="ORF">skT53_27520</name>
</gene>
<dbReference type="InterPro" id="IPR037914">
    <property type="entry name" value="SpoVT-AbrB_sf"/>
</dbReference>
<organism evidence="3 4">
    <name type="scientific">Effusibacillus dendaii</name>
    <dbReference type="NCBI Taxonomy" id="2743772"/>
    <lineage>
        <taxon>Bacteria</taxon>
        <taxon>Bacillati</taxon>
        <taxon>Bacillota</taxon>
        <taxon>Bacilli</taxon>
        <taxon>Bacillales</taxon>
        <taxon>Alicyclobacillaceae</taxon>
        <taxon>Effusibacillus</taxon>
    </lineage>
</organism>
<evidence type="ECO:0000313" key="4">
    <source>
        <dbReference type="Proteomes" id="UP000593802"/>
    </source>
</evidence>
<dbReference type="Proteomes" id="UP000593802">
    <property type="component" value="Chromosome"/>
</dbReference>